<dbReference type="GeneID" id="20225471"/>
<dbReference type="eggNOG" id="ENOG502T24B">
    <property type="taxonomic scope" value="Eukaryota"/>
</dbReference>
<organism evidence="3">
    <name type="scientific">Aureococcus anophagefferens</name>
    <name type="common">Harmful bloom alga</name>
    <dbReference type="NCBI Taxonomy" id="44056"/>
    <lineage>
        <taxon>Eukaryota</taxon>
        <taxon>Sar</taxon>
        <taxon>Stramenopiles</taxon>
        <taxon>Ochrophyta</taxon>
        <taxon>Pelagophyceae</taxon>
        <taxon>Pelagomonadales</taxon>
        <taxon>Pelagomonadaceae</taxon>
        <taxon>Aureococcus</taxon>
    </lineage>
</organism>
<feature type="chain" id="PRO_5003261622" description="ShKT domain-containing protein" evidence="1">
    <location>
        <begin position="18"/>
        <end position="961"/>
    </location>
</feature>
<dbReference type="EMBL" id="GL833135">
    <property type="protein sequence ID" value="EGB06401.1"/>
    <property type="molecule type" value="Genomic_DNA"/>
</dbReference>
<keyword evidence="3" id="KW-1185">Reference proteome</keyword>
<dbReference type="InParanoid" id="F0YEW8"/>
<protein>
    <recommendedName>
        <fullName evidence="4">ShKT domain-containing protein</fullName>
    </recommendedName>
</protein>
<dbReference type="KEGG" id="aaf:AURANDRAFT_65710"/>
<feature type="signal peptide" evidence="1">
    <location>
        <begin position="1"/>
        <end position="17"/>
    </location>
</feature>
<evidence type="ECO:0008006" key="4">
    <source>
        <dbReference type="Google" id="ProtNLM"/>
    </source>
</evidence>
<evidence type="ECO:0000313" key="3">
    <source>
        <dbReference type="Proteomes" id="UP000002729"/>
    </source>
</evidence>
<accession>F0YEW8</accession>
<sequence length="961" mass="104922">MAAFRAAIALLLGRAAALSFVGIEDYDGSTGDGGDFGGSASDGSSIVLYGQEYYDDDPYLTILDGSLAYKINQFPAEGDGDSYEETPTFVQMDDGEVTYYCEDATQNTAAYTVEEWYEDDAYVLDVAWSDVDQIQRYFSQDFLVLEASNDLVKFYGEYAEWTVTADDLGFDDVDSFLFVHRDDHVDDDAVHAFYVVGNVADSSSRGVAKIAEYDGGVLWTAAVETDSGTPRMFWTGSELLLCSNSFYARIDPGDGSTILLDETGGLWLPGSGPVIVAYAAAEDAIYSAGYVDGAALIRTSDRASGASIAELDFTAELDARDPGTSRSDYPDECDYDDETLDCGGSTCDGYAGVDGCDSIDDEDDEGVCCQSAGTCCYMNFYDWAENRWYVKGTPEITDVHVMDSGKVVVVGAYTGSQYDEDGYHEPFTAEFSAASSSDDDSSACADSTSWYRKKSKNTCEKYVAKKAAKNCLKTDDDGVYAFEACPETCGSCGEACADDATWYKKKASQNCRWVVEGDGLERCEEKSAADGAYAYEACRFACRSCDATRDARVPCCEPLGCVTDCVYPWCMFTCDTCCWATLRLGPCLDKAPSQPIPGYCLWPSHKVLKKDPKRAAWLRTKFDLCQRLDRYTIRHPRCRCCGVGFGSELHASTYLGGSFYGHYDDMFGANFCCGQKVVVAEPRLVETSLLEPSGRGFHLHMYNLRGEVMPKIGGETSFLLALPNGDDATAAHAKLRALVFKYCAGPAAIARARPRDPVAAALLWKLRTSCAEDPANAANVHFPTFVVRFVHWCVLGMRDIDDGAFALLFEANITPVDAGEFPPHGVRYLHREMNMLGEGPVKHFPKLHAKIAALYAAALRELRFEGKFCAAEDFAASLVPIMALAGCFGPLDALLQLFPEHNKWSNLADPLAAAAFAWPWDDRAKLRLCAMEAQRLSPGVFGTTLHDAGLPAAVLDAHRVR</sequence>
<dbReference type="Proteomes" id="UP000002729">
    <property type="component" value="Unassembled WGS sequence"/>
</dbReference>
<name>F0YEW8_AURAN</name>
<evidence type="ECO:0000313" key="2">
    <source>
        <dbReference type="EMBL" id="EGB06401.1"/>
    </source>
</evidence>
<evidence type="ECO:0000256" key="1">
    <source>
        <dbReference type="SAM" id="SignalP"/>
    </source>
</evidence>
<proteinExistence type="predicted"/>
<keyword evidence="1" id="KW-0732">Signal</keyword>
<reference evidence="2 3" key="1">
    <citation type="journal article" date="2011" name="Proc. Natl. Acad. Sci. U.S.A.">
        <title>Niche of harmful alga Aureococcus anophagefferens revealed through ecogenomics.</title>
        <authorList>
            <person name="Gobler C.J."/>
            <person name="Berry D.L."/>
            <person name="Dyhrman S.T."/>
            <person name="Wilhelm S.W."/>
            <person name="Salamov A."/>
            <person name="Lobanov A.V."/>
            <person name="Zhang Y."/>
            <person name="Collier J.L."/>
            <person name="Wurch L.L."/>
            <person name="Kustka A.B."/>
            <person name="Dill B.D."/>
            <person name="Shah M."/>
            <person name="VerBerkmoes N.C."/>
            <person name="Kuo A."/>
            <person name="Terry A."/>
            <person name="Pangilinan J."/>
            <person name="Lindquist E.A."/>
            <person name="Lucas S."/>
            <person name="Paulsen I.T."/>
            <person name="Hattenrath-Lehmann T.K."/>
            <person name="Talmage S.C."/>
            <person name="Walker E.A."/>
            <person name="Koch F."/>
            <person name="Burson A.M."/>
            <person name="Marcoval M.A."/>
            <person name="Tang Y.Z."/>
            <person name="Lecleir G.R."/>
            <person name="Coyne K.J."/>
            <person name="Berg G.M."/>
            <person name="Bertrand E.M."/>
            <person name="Saito M.A."/>
            <person name="Gladyshev V.N."/>
            <person name="Grigoriev I.V."/>
        </authorList>
    </citation>
    <scope>NUCLEOTIDE SEQUENCE [LARGE SCALE GENOMIC DNA]</scope>
    <source>
        <strain evidence="3">CCMP 1984</strain>
    </source>
</reference>
<dbReference type="RefSeq" id="XP_009038974.1">
    <property type="nucleotide sequence ID" value="XM_009040726.1"/>
</dbReference>
<gene>
    <name evidence="2" type="ORF">AURANDRAFT_65710</name>
</gene>
<dbReference type="AlphaFoldDB" id="F0YEW8"/>